<reference evidence="1" key="2">
    <citation type="submission" date="2019-04" db="EMBL/GenBank/DDBJ databases">
        <authorList>
            <person name="Howe K."/>
            <person name="Paulini M."/>
            <person name="Williams G."/>
        </authorList>
    </citation>
    <scope>NUCLEOTIDE SEQUENCE [LARGE SCALE GENOMIC DNA]</scope>
    <source>
        <strain evidence="1">FR3</strain>
    </source>
</reference>
<accession>A0A5S6PDE2</accession>
<dbReference type="RefSeq" id="XP_042933743.1">
    <property type="nucleotide sequence ID" value="XM_043077809.1"/>
</dbReference>
<name>A0A4E9F759_BRUMA</name>
<gene>
    <name evidence="1 3" type="primary">Bm17431</name>
    <name evidence="1" type="ORF">BM_BM17431</name>
</gene>
<sequence length="116" mass="13369">MSQIHLFISFFKIILVVHSCNPYIYFSVILQLLFNMRVSSCHIWLMIIVSWLTLSSSDEIESIHLKTPSLDRKIYEVRTMVVTNSSEGTGENKVFIQRTNKKLKKISVSILNATFG</sequence>
<dbReference type="GeneID" id="66058780"/>
<protein>
    <submittedName>
        <fullName evidence="1 3">Uncharacterized protein</fullName>
    </submittedName>
</protein>
<evidence type="ECO:0000313" key="1">
    <source>
        <dbReference type="EMBL" id="VIO92629.1"/>
    </source>
</evidence>
<accession>A0A4E9F759</accession>
<dbReference type="KEGG" id="bmy:BM_BM17431"/>
<proteinExistence type="predicted"/>
<evidence type="ECO:0000313" key="2">
    <source>
        <dbReference type="Proteomes" id="UP000006672"/>
    </source>
</evidence>
<dbReference type="EMBL" id="CAAKNF010000192">
    <property type="protein sequence ID" value="VIO92629.1"/>
    <property type="molecule type" value="Genomic_DNA"/>
</dbReference>
<organism evidence="1">
    <name type="scientific">Brugia malayi</name>
    <name type="common">Filarial nematode worm</name>
    <dbReference type="NCBI Taxonomy" id="6279"/>
    <lineage>
        <taxon>Eukaryota</taxon>
        <taxon>Metazoa</taxon>
        <taxon>Ecdysozoa</taxon>
        <taxon>Nematoda</taxon>
        <taxon>Chromadorea</taxon>
        <taxon>Rhabditida</taxon>
        <taxon>Spirurina</taxon>
        <taxon>Spiruromorpha</taxon>
        <taxon>Filarioidea</taxon>
        <taxon>Onchocercidae</taxon>
        <taxon>Brugia</taxon>
    </lineage>
</organism>
<dbReference type="WBParaSite" id="Bm17431.1">
    <property type="protein sequence ID" value="Bm17431.1"/>
    <property type="gene ID" value="WBGene00268574"/>
</dbReference>
<reference evidence="3" key="3">
    <citation type="submission" date="2019-12" db="UniProtKB">
        <authorList>
            <consortium name="WormBaseParasite"/>
        </authorList>
    </citation>
    <scope>IDENTIFICATION</scope>
</reference>
<dbReference type="AlphaFoldDB" id="A0A4E9F759"/>
<dbReference type="Proteomes" id="UP000006672">
    <property type="component" value="Unassembled WGS sequence"/>
</dbReference>
<keyword evidence="2" id="KW-1185">Reference proteome</keyword>
<reference evidence="2" key="1">
    <citation type="journal article" date="2007" name="Science">
        <title>Draft genome of the filarial nematode parasite Brugia malayi.</title>
        <authorList>
            <person name="Ghedin E."/>
            <person name="Wang S."/>
            <person name="Spiro D."/>
            <person name="Caler E."/>
            <person name="Zhao Q."/>
            <person name="Crabtree J."/>
            <person name="Allen J.E."/>
            <person name="Delcher A.L."/>
            <person name="Guiliano D.B."/>
            <person name="Miranda-Saavedra D."/>
            <person name="Angiuoli S.V."/>
            <person name="Creasy T."/>
            <person name="Amedeo P."/>
            <person name="Haas B."/>
            <person name="El-Sayed N.M."/>
            <person name="Wortman J.R."/>
            <person name="Feldblyum T."/>
            <person name="Tallon L."/>
            <person name="Schatz M."/>
            <person name="Shumway M."/>
            <person name="Koo H."/>
            <person name="Salzberg S.L."/>
            <person name="Schobel S."/>
            <person name="Pertea M."/>
            <person name="Pop M."/>
            <person name="White O."/>
            <person name="Barton G.J."/>
            <person name="Carlow C.K."/>
            <person name="Crawford M.J."/>
            <person name="Daub J."/>
            <person name="Dimmic M.W."/>
            <person name="Estes C.F."/>
            <person name="Foster J.M."/>
            <person name="Ganatra M."/>
            <person name="Gregory W.F."/>
            <person name="Johnson N.M."/>
            <person name="Jin J."/>
            <person name="Komuniecki R."/>
            <person name="Korf I."/>
            <person name="Kumar S."/>
            <person name="Laney S."/>
            <person name="Li B.W."/>
            <person name="Li W."/>
            <person name="Lindblom T.H."/>
            <person name="Lustigman S."/>
            <person name="Ma D."/>
            <person name="Maina C.V."/>
            <person name="Martin D.M."/>
            <person name="McCarter J.P."/>
            <person name="McReynolds L."/>
            <person name="Mitreva M."/>
            <person name="Nutman T.B."/>
            <person name="Parkinson J."/>
            <person name="Peregrin-Alvarez J.M."/>
            <person name="Poole C."/>
            <person name="Ren Q."/>
            <person name="Saunders L."/>
            <person name="Sluder A.E."/>
            <person name="Smith K."/>
            <person name="Stanke M."/>
            <person name="Unnasch T.R."/>
            <person name="Ware J."/>
            <person name="Wei A.D."/>
            <person name="Weil G."/>
            <person name="Williams D.J."/>
            <person name="Zhang Y."/>
            <person name="Williams S.A."/>
            <person name="Fraser-Liggett C."/>
            <person name="Slatko B."/>
            <person name="Blaxter M.L."/>
            <person name="Scott A.L."/>
        </authorList>
    </citation>
    <scope>NUCLEOTIDE SEQUENCE</scope>
    <source>
        <strain evidence="2">FR3</strain>
    </source>
</reference>
<dbReference type="CTD" id="66058780"/>
<evidence type="ECO:0000313" key="3">
    <source>
        <dbReference type="WBParaSite" id="Bm17431.1"/>
    </source>
</evidence>